<dbReference type="Proteomes" id="UP001443914">
    <property type="component" value="Unassembled WGS sequence"/>
</dbReference>
<reference evidence="2" key="1">
    <citation type="submission" date="2024-03" db="EMBL/GenBank/DDBJ databases">
        <title>WGS assembly of Saponaria officinalis var. Norfolk2.</title>
        <authorList>
            <person name="Jenkins J."/>
            <person name="Shu S."/>
            <person name="Grimwood J."/>
            <person name="Barry K."/>
            <person name="Goodstein D."/>
            <person name="Schmutz J."/>
            <person name="Leebens-Mack J."/>
            <person name="Osbourn A."/>
        </authorList>
    </citation>
    <scope>NUCLEOTIDE SEQUENCE [LARGE SCALE GENOMIC DNA]</scope>
    <source>
        <strain evidence="2">JIC</strain>
    </source>
</reference>
<organism evidence="2 3">
    <name type="scientific">Saponaria officinalis</name>
    <name type="common">Common soapwort</name>
    <name type="synonym">Lychnis saponaria</name>
    <dbReference type="NCBI Taxonomy" id="3572"/>
    <lineage>
        <taxon>Eukaryota</taxon>
        <taxon>Viridiplantae</taxon>
        <taxon>Streptophyta</taxon>
        <taxon>Embryophyta</taxon>
        <taxon>Tracheophyta</taxon>
        <taxon>Spermatophyta</taxon>
        <taxon>Magnoliopsida</taxon>
        <taxon>eudicotyledons</taxon>
        <taxon>Gunneridae</taxon>
        <taxon>Pentapetalae</taxon>
        <taxon>Caryophyllales</taxon>
        <taxon>Caryophyllaceae</taxon>
        <taxon>Caryophylleae</taxon>
        <taxon>Saponaria</taxon>
    </lineage>
</organism>
<dbReference type="InterPro" id="IPR011043">
    <property type="entry name" value="Gal_Oxase/kelch_b-propeller"/>
</dbReference>
<dbReference type="InterPro" id="IPR036047">
    <property type="entry name" value="F-box-like_dom_sf"/>
</dbReference>
<feature type="domain" description="F-box" evidence="1">
    <location>
        <begin position="21"/>
        <end position="61"/>
    </location>
</feature>
<dbReference type="PANTHER" id="PTHR31672:SF13">
    <property type="entry name" value="F-BOX PROTEIN CPR30-LIKE"/>
    <property type="match status" value="1"/>
</dbReference>
<dbReference type="InterPro" id="IPR017451">
    <property type="entry name" value="F-box-assoc_interact_dom"/>
</dbReference>
<dbReference type="Pfam" id="PF07734">
    <property type="entry name" value="FBA_1"/>
    <property type="match status" value="1"/>
</dbReference>
<sequence>MAPLKRKAKSEEIEDSSSKLMALDLLIYIFVRLSVETLLRLKSVCKYWNSIISSREFAELYQQHATSIPSLNLFMVDNYSYVCDEGIANKLYTFKIDSSDVDELYKSNHTWQCTLSKPAHELDHKLKDAKIYPIGSCNGLICYIVGLGHSILHLWNPATHQYSHIKGPRLSKYSNPLYWGFGYDPLSDDYKILVLGVELGKPFARIYRPRTGRWRRIECPSAQQMSDFIMVDRKTTEEIELGSLAVLVGQTLYWRVKNLDNLLSFDLTRESFAILDLPAQGLDPLTLHHHICEDFFICQLRQCLCACWIWNESGNNDRKCARLYITVWMLEGDGVWKKLFKFGGLERGITTVPKLFEMKEQGKYLIPNDGFKTFFLCSVDGEKDTIHPNM</sequence>
<dbReference type="Pfam" id="PF12937">
    <property type="entry name" value="F-box-like"/>
    <property type="match status" value="1"/>
</dbReference>
<dbReference type="EMBL" id="JBDFQZ010000013">
    <property type="protein sequence ID" value="KAK9670123.1"/>
    <property type="molecule type" value="Genomic_DNA"/>
</dbReference>
<name>A0AAW1GZ30_SAPOF</name>
<dbReference type="NCBIfam" id="TIGR01640">
    <property type="entry name" value="F_box_assoc_1"/>
    <property type="match status" value="1"/>
</dbReference>
<dbReference type="InterPro" id="IPR050796">
    <property type="entry name" value="SCF_F-box_component"/>
</dbReference>
<evidence type="ECO:0000313" key="3">
    <source>
        <dbReference type="Proteomes" id="UP001443914"/>
    </source>
</evidence>
<gene>
    <name evidence="2" type="ORF">RND81_13G179400</name>
</gene>
<dbReference type="AlphaFoldDB" id="A0AAW1GZ30"/>
<dbReference type="SUPFAM" id="SSF50965">
    <property type="entry name" value="Galactose oxidase, central domain"/>
    <property type="match status" value="1"/>
</dbReference>
<dbReference type="InterPro" id="IPR006527">
    <property type="entry name" value="F-box-assoc_dom_typ1"/>
</dbReference>
<keyword evidence="3" id="KW-1185">Reference proteome</keyword>
<dbReference type="SMART" id="SM00256">
    <property type="entry name" value="FBOX"/>
    <property type="match status" value="1"/>
</dbReference>
<evidence type="ECO:0000313" key="2">
    <source>
        <dbReference type="EMBL" id="KAK9670123.1"/>
    </source>
</evidence>
<accession>A0AAW1GZ30</accession>
<evidence type="ECO:0000259" key="1">
    <source>
        <dbReference type="SMART" id="SM00256"/>
    </source>
</evidence>
<proteinExistence type="predicted"/>
<protein>
    <recommendedName>
        <fullName evidence="1">F-box domain-containing protein</fullName>
    </recommendedName>
</protein>
<dbReference type="SUPFAM" id="SSF81383">
    <property type="entry name" value="F-box domain"/>
    <property type="match status" value="1"/>
</dbReference>
<dbReference type="PANTHER" id="PTHR31672">
    <property type="entry name" value="BNACNNG10540D PROTEIN"/>
    <property type="match status" value="1"/>
</dbReference>
<comment type="caution">
    <text evidence="2">The sequence shown here is derived from an EMBL/GenBank/DDBJ whole genome shotgun (WGS) entry which is preliminary data.</text>
</comment>
<dbReference type="Gene3D" id="1.20.1280.50">
    <property type="match status" value="1"/>
</dbReference>
<dbReference type="InterPro" id="IPR001810">
    <property type="entry name" value="F-box_dom"/>
</dbReference>